<evidence type="ECO:0000313" key="3">
    <source>
        <dbReference type="Proteomes" id="UP001500454"/>
    </source>
</evidence>
<reference evidence="3" key="1">
    <citation type="journal article" date="2019" name="Int. J. Syst. Evol. Microbiol.">
        <title>The Global Catalogue of Microorganisms (GCM) 10K type strain sequencing project: providing services to taxonomists for standard genome sequencing and annotation.</title>
        <authorList>
            <consortium name="The Broad Institute Genomics Platform"/>
            <consortium name="The Broad Institute Genome Sequencing Center for Infectious Disease"/>
            <person name="Wu L."/>
            <person name="Ma J."/>
        </authorList>
    </citation>
    <scope>NUCLEOTIDE SEQUENCE [LARGE SCALE GENOMIC DNA]</scope>
    <source>
        <strain evidence="3">JCM 17924</strain>
    </source>
</reference>
<comment type="caution">
    <text evidence="2">The sequence shown here is derived from an EMBL/GenBank/DDBJ whole genome shotgun (WGS) entry which is preliminary data.</text>
</comment>
<keyword evidence="3" id="KW-1185">Reference proteome</keyword>
<accession>A0ABP8IV33</accession>
<evidence type="ECO:0000313" key="2">
    <source>
        <dbReference type="EMBL" id="GAA4374864.1"/>
    </source>
</evidence>
<dbReference type="InterPro" id="IPR006311">
    <property type="entry name" value="TAT_signal"/>
</dbReference>
<dbReference type="Proteomes" id="UP001500454">
    <property type="component" value="Unassembled WGS sequence"/>
</dbReference>
<dbReference type="PANTHER" id="PTHR42923">
    <property type="entry name" value="PROTOPORPHYRINOGEN OXIDASE"/>
    <property type="match status" value="1"/>
</dbReference>
<dbReference type="PROSITE" id="PS51318">
    <property type="entry name" value="TAT"/>
    <property type="match status" value="1"/>
</dbReference>
<dbReference type="RefSeq" id="WP_345221421.1">
    <property type="nucleotide sequence ID" value="NZ_BAABHA010000002.1"/>
</dbReference>
<dbReference type="PANTHER" id="PTHR42923:SF39">
    <property type="entry name" value="AMINO OXIDASE"/>
    <property type="match status" value="1"/>
</dbReference>
<dbReference type="EMBL" id="BAABHA010000002">
    <property type="protein sequence ID" value="GAA4374864.1"/>
    <property type="molecule type" value="Genomic_DNA"/>
</dbReference>
<evidence type="ECO:0000259" key="1">
    <source>
        <dbReference type="Pfam" id="PF01593"/>
    </source>
</evidence>
<dbReference type="InterPro" id="IPR002937">
    <property type="entry name" value="Amino_oxidase"/>
</dbReference>
<dbReference type="InterPro" id="IPR050464">
    <property type="entry name" value="Zeta_carotene_desat/Oxidored"/>
</dbReference>
<name>A0ABP8IV33_9BACT</name>
<sequence>MSNQEPSKAGPFRLGRREFVARTGVGLAGLLLSPGLLPSCAPAASRAAVPGGMRGANHAVGHLLRQPSKLPTPAHTVQTEVLIIGGGVTGLSAKRWLHRHGITDVLLVELDEQVGGNASSGRNEVSAYPWGAHYLPIPDTRNHELLEFLTEAGVITGTSEAGLPVYNEYYLCHDPEERLHIHGHWQQGLVPNLGVPPADLAQIARFLALAEQFRQARGADGRDAFAIPLDRSSADPQFRQLDALSFADYLTAQGFTSPYLRWYLDYCCRDDYGAPATQVSAWAGIHYFAGRKGQAHNAAAADVLTWPEGNGFLVNHLRRQTAAGIKAGTLAYGLRETTAGVEVLTYDVATKQTTRIEAKRVLLATPHFVTQRLLADAWPEAPKLNVYHAPWLIANLTVAGLPQGPGVPLCWDNVQYGSASLGYINANHQNLGSDLGSKVITFYWPLSEEAPDLARRRAYQTSYEDWMTQILSELETAHPGISAHLQHAEAWVWGHGMVAPTPGYLWNSERFSAAQPRHGKLFFAHTDLSGVSIFEEAFYQGIRAANEILGQSA</sequence>
<proteinExistence type="predicted"/>
<dbReference type="SUPFAM" id="SSF51905">
    <property type="entry name" value="FAD/NAD(P)-binding domain"/>
    <property type="match status" value="1"/>
</dbReference>
<dbReference type="Pfam" id="PF01593">
    <property type="entry name" value="Amino_oxidase"/>
    <property type="match status" value="1"/>
</dbReference>
<dbReference type="Gene3D" id="3.50.50.60">
    <property type="entry name" value="FAD/NAD(P)-binding domain"/>
    <property type="match status" value="1"/>
</dbReference>
<gene>
    <name evidence="2" type="ORF">GCM10023186_06840</name>
</gene>
<dbReference type="InterPro" id="IPR036188">
    <property type="entry name" value="FAD/NAD-bd_sf"/>
</dbReference>
<protein>
    <submittedName>
        <fullName evidence="2">NAD(P)/FAD-dependent oxidoreductase</fullName>
    </submittedName>
</protein>
<feature type="domain" description="Amine oxidase" evidence="1">
    <location>
        <begin position="89"/>
        <end position="549"/>
    </location>
</feature>
<organism evidence="2 3">
    <name type="scientific">Hymenobacter koreensis</name>
    <dbReference type="NCBI Taxonomy" id="1084523"/>
    <lineage>
        <taxon>Bacteria</taxon>
        <taxon>Pseudomonadati</taxon>
        <taxon>Bacteroidota</taxon>
        <taxon>Cytophagia</taxon>
        <taxon>Cytophagales</taxon>
        <taxon>Hymenobacteraceae</taxon>
        <taxon>Hymenobacter</taxon>
    </lineage>
</organism>